<organism evidence="1 2">
    <name type="scientific">Ditylenchus destructor</name>
    <dbReference type="NCBI Taxonomy" id="166010"/>
    <lineage>
        <taxon>Eukaryota</taxon>
        <taxon>Metazoa</taxon>
        <taxon>Ecdysozoa</taxon>
        <taxon>Nematoda</taxon>
        <taxon>Chromadorea</taxon>
        <taxon>Rhabditida</taxon>
        <taxon>Tylenchina</taxon>
        <taxon>Tylenchomorpha</taxon>
        <taxon>Sphaerularioidea</taxon>
        <taxon>Anguinidae</taxon>
        <taxon>Anguininae</taxon>
        <taxon>Ditylenchus</taxon>
    </lineage>
</organism>
<accession>A0AAD4MJ71</accession>
<name>A0AAD4MJ71_9BILA</name>
<evidence type="ECO:0000313" key="1">
    <source>
        <dbReference type="EMBL" id="KAI1696051.1"/>
    </source>
</evidence>
<evidence type="ECO:0000313" key="2">
    <source>
        <dbReference type="Proteomes" id="UP001201812"/>
    </source>
</evidence>
<dbReference type="EMBL" id="JAKKPZ010000354">
    <property type="protein sequence ID" value="KAI1696051.1"/>
    <property type="molecule type" value="Genomic_DNA"/>
</dbReference>
<reference evidence="1" key="1">
    <citation type="submission" date="2022-01" db="EMBL/GenBank/DDBJ databases">
        <title>Genome Sequence Resource for Two Populations of Ditylenchus destructor, the Migratory Endoparasitic Phytonematode.</title>
        <authorList>
            <person name="Zhang H."/>
            <person name="Lin R."/>
            <person name="Xie B."/>
        </authorList>
    </citation>
    <scope>NUCLEOTIDE SEQUENCE</scope>
    <source>
        <strain evidence="1">BazhouSP</strain>
    </source>
</reference>
<proteinExistence type="predicted"/>
<comment type="caution">
    <text evidence="1">The sequence shown here is derived from an EMBL/GenBank/DDBJ whole genome shotgun (WGS) entry which is preliminary data.</text>
</comment>
<protein>
    <submittedName>
        <fullName evidence="1">Uncharacterized protein</fullName>
    </submittedName>
</protein>
<dbReference type="AlphaFoldDB" id="A0AAD4MJ71"/>
<sequence>MEGTIYPHYKVTKSLAPFQHFIGNHLRILMTNITRIVASLPGELSRNTEVMAIGTALWLLKKIWDSTESKFLSPDELDTLAGQIEDLLAHMQEHFPDRNLKQKGHVFFRHAMEYARRWGNLTYFYEHGIEHLHAVYNRQARNYKMGEIERQHRLLKWNYLQCLLEARRPPPADAQEYLFAADEEDPTFYYEEEDDDDH</sequence>
<keyword evidence="2" id="KW-1185">Reference proteome</keyword>
<gene>
    <name evidence="1" type="ORF">DdX_19249</name>
</gene>
<dbReference type="Proteomes" id="UP001201812">
    <property type="component" value="Unassembled WGS sequence"/>
</dbReference>